<reference evidence="2" key="1">
    <citation type="submission" date="2020-10" db="EMBL/GenBank/DDBJ databases">
        <title>Sequencing the genomes of 1000 actinobacteria strains.</title>
        <authorList>
            <person name="Klenk H.-P."/>
        </authorList>
    </citation>
    <scope>NUCLEOTIDE SEQUENCE</scope>
    <source>
        <strain evidence="2">DSM 46832</strain>
    </source>
</reference>
<name>A0A927LXZ9_9ACTN</name>
<gene>
    <name evidence="2" type="ORF">H4W31_000246</name>
</gene>
<accession>A0A927LXZ9</accession>
<feature type="region of interest" description="Disordered" evidence="1">
    <location>
        <begin position="103"/>
        <end position="127"/>
    </location>
</feature>
<feature type="compositionally biased region" description="Low complexity" evidence="1">
    <location>
        <begin position="103"/>
        <end position="116"/>
    </location>
</feature>
<feature type="compositionally biased region" description="Basic and acidic residues" evidence="1">
    <location>
        <begin position="117"/>
        <end position="127"/>
    </location>
</feature>
<organism evidence="2 3">
    <name type="scientific">Plantactinospora soyae</name>
    <dbReference type="NCBI Taxonomy" id="1544732"/>
    <lineage>
        <taxon>Bacteria</taxon>
        <taxon>Bacillati</taxon>
        <taxon>Actinomycetota</taxon>
        <taxon>Actinomycetes</taxon>
        <taxon>Micromonosporales</taxon>
        <taxon>Micromonosporaceae</taxon>
        <taxon>Plantactinospora</taxon>
    </lineage>
</organism>
<dbReference type="AlphaFoldDB" id="A0A927LXZ9"/>
<evidence type="ECO:0000313" key="2">
    <source>
        <dbReference type="EMBL" id="MBE1484608.1"/>
    </source>
</evidence>
<dbReference type="Proteomes" id="UP000649753">
    <property type="component" value="Unassembled WGS sequence"/>
</dbReference>
<evidence type="ECO:0000313" key="3">
    <source>
        <dbReference type="Proteomes" id="UP000649753"/>
    </source>
</evidence>
<proteinExistence type="predicted"/>
<dbReference type="EMBL" id="JADBEB010000001">
    <property type="protein sequence ID" value="MBE1484608.1"/>
    <property type="molecule type" value="Genomic_DNA"/>
</dbReference>
<comment type="caution">
    <text evidence="2">The sequence shown here is derived from an EMBL/GenBank/DDBJ whole genome shotgun (WGS) entry which is preliminary data.</text>
</comment>
<dbReference type="RefSeq" id="WP_192764945.1">
    <property type="nucleotide sequence ID" value="NZ_JADBEB010000001.1"/>
</dbReference>
<keyword evidence="3" id="KW-1185">Reference proteome</keyword>
<sequence>MRRLYRLLIDFLVGTRLRHRRDWRRLWRYCRCGFRWRCPDSIELLPMPYAPKVPPLTPATYQAAVRASAPMVVTADSPPPARVRARNVRDPLWNSASGRHQIGRAGALTAGQAARAGRAEEARPAPR</sequence>
<evidence type="ECO:0000256" key="1">
    <source>
        <dbReference type="SAM" id="MobiDB-lite"/>
    </source>
</evidence>
<protein>
    <submittedName>
        <fullName evidence="2">Uncharacterized protein</fullName>
    </submittedName>
</protein>